<evidence type="ECO:0000313" key="2">
    <source>
        <dbReference type="EMBL" id="MBF4763333.1"/>
    </source>
</evidence>
<protein>
    <submittedName>
        <fullName evidence="2">Alpha/beta hydrolase</fullName>
    </submittedName>
</protein>
<comment type="caution">
    <text evidence="2">The sequence shown here is derived from an EMBL/GenBank/DDBJ whole genome shotgun (WGS) entry which is preliminary data.</text>
</comment>
<dbReference type="Gene3D" id="3.40.50.1820">
    <property type="entry name" value="alpha/beta hydrolase"/>
    <property type="match status" value="1"/>
</dbReference>
<dbReference type="GO" id="GO:0016787">
    <property type="term" value="F:hydrolase activity"/>
    <property type="evidence" value="ECO:0007669"/>
    <property type="project" value="UniProtKB-KW"/>
</dbReference>
<keyword evidence="3" id="KW-1185">Reference proteome</keyword>
<dbReference type="Pfam" id="PF24096">
    <property type="entry name" value="DUF7379"/>
    <property type="match status" value="1"/>
</dbReference>
<name>A0A930YE05_9ACTN</name>
<organism evidence="2 3">
    <name type="scientific">Nocardioides islandensis</name>
    <dbReference type="NCBI Taxonomy" id="433663"/>
    <lineage>
        <taxon>Bacteria</taxon>
        <taxon>Bacillati</taxon>
        <taxon>Actinomycetota</taxon>
        <taxon>Actinomycetes</taxon>
        <taxon>Propionibacteriales</taxon>
        <taxon>Nocardioidaceae</taxon>
        <taxon>Nocardioides</taxon>
    </lineage>
</organism>
<dbReference type="EMBL" id="JADKPN010000004">
    <property type="protein sequence ID" value="MBF4763333.1"/>
    <property type="molecule type" value="Genomic_DNA"/>
</dbReference>
<dbReference type="Proteomes" id="UP000640489">
    <property type="component" value="Unassembled WGS sequence"/>
</dbReference>
<sequence length="484" mass="51361">MAEPLRPDGDVFVEDVVIRTPGLTGEVEVYRPTSPGMRGEEQTTEDFLVALQDAGLDEQLSVVISQHQEITPADGTRGSGGADDIEVNVPAPGDGNGQVLLYAAEDGSLSWHFSVDVPPQAQPDRGGDRRTYRVPRAVVPPDEQEGDTHRGILGAVGKKVLKVLVFPLVDPVLGKVGDHFAHKWEDQHRRNRVRWMTVDGYRSGDAPSFGDADWATLGEGRALLLVHGTFSTPQGGFGGIPQATMTELHERYDGRVAAFEHHSVSVTPKENADLLASLVPAGVSVEVDVVTHSRGGLVGREIASAAAIAVPGLVMVACPNAGTVLADREHLSDLLDRITDLAQFVPDNGVTDTLGLLLAVVKQVAVGAVGGLDGLMAMNPEEPYLAGLNGRPAPAALLRAVAADYEPPRGAPLARVARDGATDLVFDKADNDLVVPTLGCWDVEGSAGFPIADRLVLEASASVDHNSYFRQAEVAQQLLDWLPT</sequence>
<dbReference type="SUPFAM" id="SSF53474">
    <property type="entry name" value="alpha/beta-Hydrolases"/>
    <property type="match status" value="1"/>
</dbReference>
<dbReference type="AlphaFoldDB" id="A0A930YE05"/>
<dbReference type="RefSeq" id="WP_194706521.1">
    <property type="nucleotide sequence ID" value="NZ_JADKPN010000004.1"/>
</dbReference>
<proteinExistence type="predicted"/>
<keyword evidence="2" id="KW-0378">Hydrolase</keyword>
<evidence type="ECO:0000259" key="1">
    <source>
        <dbReference type="Pfam" id="PF24096"/>
    </source>
</evidence>
<evidence type="ECO:0000313" key="3">
    <source>
        <dbReference type="Proteomes" id="UP000640489"/>
    </source>
</evidence>
<reference evidence="2" key="1">
    <citation type="submission" date="2020-11" db="EMBL/GenBank/DDBJ databases">
        <title>Nocardioides sp. nov., isolated from Soil of Cynanchum wilfordii Hemsley rhizosphere.</title>
        <authorList>
            <person name="Lee J.-S."/>
            <person name="Suh M.K."/>
            <person name="Kim J.-S."/>
        </authorList>
    </citation>
    <scope>NUCLEOTIDE SEQUENCE</scope>
    <source>
        <strain evidence="2">KCTC 19275</strain>
    </source>
</reference>
<dbReference type="InterPro" id="IPR055803">
    <property type="entry name" value="DUF7379"/>
</dbReference>
<accession>A0A930YE05</accession>
<feature type="domain" description="DUF7379" evidence="1">
    <location>
        <begin position="223"/>
        <end position="389"/>
    </location>
</feature>
<dbReference type="InterPro" id="IPR029058">
    <property type="entry name" value="AB_hydrolase_fold"/>
</dbReference>
<gene>
    <name evidence="2" type="ORF">ISU07_09345</name>
</gene>